<dbReference type="RefSeq" id="WP_044216685.1">
    <property type="nucleotide sequence ID" value="NZ_JBKAGJ010000031.1"/>
</dbReference>
<evidence type="ECO:0000313" key="2">
    <source>
        <dbReference type="Proteomes" id="UP000029736"/>
    </source>
</evidence>
<keyword evidence="2" id="KW-1185">Reference proteome</keyword>
<dbReference type="PROSITE" id="PS51257">
    <property type="entry name" value="PROKAR_LIPOPROTEIN"/>
    <property type="match status" value="1"/>
</dbReference>
<gene>
    <name evidence="1" type="ORF">IX84_03885</name>
</gene>
<name>A0A098S8S8_9BACT</name>
<reference evidence="1 2" key="1">
    <citation type="journal article" date="2014" name="Int. J. Syst. Evol. Microbiol.">
        <title>Phaeodactylibacter xiamenensis gen. nov., sp. nov., a member of the family Saprospiraceae isolated from the marine alga Phaeodactylum tricornutum.</title>
        <authorList>
            <person name="Chen Z.Jr."/>
            <person name="Lei X."/>
            <person name="Lai Q."/>
            <person name="Li Y."/>
            <person name="Zhang B."/>
            <person name="Zhang J."/>
            <person name="Zhang H."/>
            <person name="Yang L."/>
            <person name="Zheng W."/>
            <person name="Tian Y."/>
            <person name="Yu Z."/>
            <person name="Xu H.Jr."/>
            <person name="Zheng T."/>
        </authorList>
    </citation>
    <scope>NUCLEOTIDE SEQUENCE [LARGE SCALE GENOMIC DNA]</scope>
    <source>
        <strain evidence="1 2">KD52</strain>
    </source>
</reference>
<proteinExistence type="predicted"/>
<evidence type="ECO:0000313" key="1">
    <source>
        <dbReference type="EMBL" id="KGE88944.1"/>
    </source>
</evidence>
<dbReference type="Proteomes" id="UP000029736">
    <property type="component" value="Unassembled WGS sequence"/>
</dbReference>
<sequence>MKNKFLLLTWLLAVPLLWGGCDKPLFKTDRGSIAQPDELPPITTTGEGTFACKINGVNWQRCGGNLKDSSLSGNWSPNYKIFQLSAFRDCEGFNDSVSISAYLDSLGRYDLHRGNYFNADLPCLDRWPSFYSLLDSADNWVEILNLDTKEFIVSGTFQCTLVHEECGDTIFITDGRFDYDWAN</sequence>
<comment type="caution">
    <text evidence="1">The sequence shown here is derived from an EMBL/GenBank/DDBJ whole genome shotgun (WGS) entry which is preliminary data.</text>
</comment>
<dbReference type="OrthoDB" id="881763at2"/>
<protein>
    <recommendedName>
        <fullName evidence="3">Lipoprotein</fullName>
    </recommendedName>
</protein>
<dbReference type="EMBL" id="JPOS01000012">
    <property type="protein sequence ID" value="KGE88944.1"/>
    <property type="molecule type" value="Genomic_DNA"/>
</dbReference>
<evidence type="ECO:0008006" key="3">
    <source>
        <dbReference type="Google" id="ProtNLM"/>
    </source>
</evidence>
<accession>A0A098S8S8</accession>
<dbReference type="AlphaFoldDB" id="A0A098S8S8"/>
<organism evidence="1 2">
    <name type="scientific">Phaeodactylibacter xiamenensis</name>
    <dbReference type="NCBI Taxonomy" id="1524460"/>
    <lineage>
        <taxon>Bacteria</taxon>
        <taxon>Pseudomonadati</taxon>
        <taxon>Bacteroidota</taxon>
        <taxon>Saprospiria</taxon>
        <taxon>Saprospirales</taxon>
        <taxon>Haliscomenobacteraceae</taxon>
        <taxon>Phaeodactylibacter</taxon>
    </lineage>
</organism>